<comment type="caution">
    <text evidence="2">The sequence shown here is derived from an EMBL/GenBank/DDBJ whole genome shotgun (WGS) entry which is preliminary data.</text>
</comment>
<organism evidence="2 3">
    <name type="scientific">Hemibagrus wyckioides</name>
    <dbReference type="NCBI Taxonomy" id="337641"/>
    <lineage>
        <taxon>Eukaryota</taxon>
        <taxon>Metazoa</taxon>
        <taxon>Chordata</taxon>
        <taxon>Craniata</taxon>
        <taxon>Vertebrata</taxon>
        <taxon>Euteleostomi</taxon>
        <taxon>Actinopterygii</taxon>
        <taxon>Neopterygii</taxon>
        <taxon>Teleostei</taxon>
        <taxon>Ostariophysi</taxon>
        <taxon>Siluriformes</taxon>
        <taxon>Bagridae</taxon>
        <taxon>Hemibagrus</taxon>
    </lineage>
</organism>
<dbReference type="AlphaFoldDB" id="A0A9D3NX59"/>
<feature type="region of interest" description="Disordered" evidence="1">
    <location>
        <begin position="1"/>
        <end position="54"/>
    </location>
</feature>
<protein>
    <submittedName>
        <fullName evidence="2">Uncharacterized protein</fullName>
    </submittedName>
</protein>
<name>A0A9D3NX59_9TELE</name>
<dbReference type="EMBL" id="JAHKSW010000008">
    <property type="protein sequence ID" value="KAG7328800.1"/>
    <property type="molecule type" value="Genomic_DNA"/>
</dbReference>
<keyword evidence="3" id="KW-1185">Reference proteome</keyword>
<evidence type="ECO:0000256" key="1">
    <source>
        <dbReference type="SAM" id="MobiDB-lite"/>
    </source>
</evidence>
<accession>A0A9D3NX59</accession>
<feature type="compositionally biased region" description="Basic and acidic residues" evidence="1">
    <location>
        <begin position="13"/>
        <end position="32"/>
    </location>
</feature>
<feature type="compositionally biased region" description="Low complexity" evidence="1">
    <location>
        <begin position="41"/>
        <end position="53"/>
    </location>
</feature>
<evidence type="ECO:0000313" key="3">
    <source>
        <dbReference type="Proteomes" id="UP000824219"/>
    </source>
</evidence>
<sequence length="66" mass="7089">MLAPVTAGRWNRRWSDPAGERDGTQAKREAKESGTFVPHRSSNGGSNSGIMGIVITHPSVVSDIRV</sequence>
<dbReference type="Proteomes" id="UP000824219">
    <property type="component" value="Linkage Group LG08"/>
</dbReference>
<reference evidence="2 3" key="1">
    <citation type="submission" date="2021-06" db="EMBL/GenBank/DDBJ databases">
        <title>Chromosome-level genome assembly of the red-tail catfish (Hemibagrus wyckioides).</title>
        <authorList>
            <person name="Shao F."/>
        </authorList>
    </citation>
    <scope>NUCLEOTIDE SEQUENCE [LARGE SCALE GENOMIC DNA]</scope>
    <source>
        <strain evidence="2">EC202008001</strain>
        <tissue evidence="2">Blood</tissue>
    </source>
</reference>
<evidence type="ECO:0000313" key="2">
    <source>
        <dbReference type="EMBL" id="KAG7328800.1"/>
    </source>
</evidence>
<gene>
    <name evidence="2" type="ORF">KOW79_006974</name>
</gene>
<proteinExistence type="predicted"/>